<dbReference type="GO" id="GO:0016787">
    <property type="term" value="F:hydrolase activity"/>
    <property type="evidence" value="ECO:0007669"/>
    <property type="project" value="UniProtKB-KW"/>
</dbReference>
<dbReference type="Pfam" id="PF04199">
    <property type="entry name" value="Cyclase"/>
    <property type="match status" value="1"/>
</dbReference>
<dbReference type="SUPFAM" id="SSF102198">
    <property type="entry name" value="Putative cyclase"/>
    <property type="match status" value="1"/>
</dbReference>
<dbReference type="Proteomes" id="UP001303899">
    <property type="component" value="Unassembled WGS sequence"/>
</dbReference>
<dbReference type="RefSeq" id="WP_323699288.1">
    <property type="nucleotide sequence ID" value="NZ_JAYGIL010000048.1"/>
</dbReference>
<proteinExistence type="predicted"/>
<name>A0ABU5SBV1_9BACT</name>
<keyword evidence="1" id="KW-0378">Hydrolase</keyword>
<organism evidence="1 2">
    <name type="scientific">Arcicella gelida</name>
    <dbReference type="NCBI Taxonomy" id="2984195"/>
    <lineage>
        <taxon>Bacteria</taxon>
        <taxon>Pseudomonadati</taxon>
        <taxon>Bacteroidota</taxon>
        <taxon>Cytophagia</taxon>
        <taxon>Cytophagales</taxon>
        <taxon>Flectobacillaceae</taxon>
        <taxon>Arcicella</taxon>
    </lineage>
</organism>
<dbReference type="PANTHER" id="PTHR31118:SF12">
    <property type="entry name" value="CYCLASE-LIKE PROTEIN 2"/>
    <property type="match status" value="1"/>
</dbReference>
<dbReference type="Gene3D" id="3.50.30.50">
    <property type="entry name" value="Putative cyclase"/>
    <property type="match status" value="1"/>
</dbReference>
<dbReference type="InterPro" id="IPR007325">
    <property type="entry name" value="KFase/CYL"/>
</dbReference>
<reference evidence="1 2" key="1">
    <citation type="submission" date="2023-12" db="EMBL/GenBank/DDBJ databases">
        <title>Novel species of the genus Arcicella isolated from rivers.</title>
        <authorList>
            <person name="Lu H."/>
        </authorList>
    </citation>
    <scope>NUCLEOTIDE SEQUENCE [LARGE SCALE GENOMIC DNA]</scope>
    <source>
        <strain evidence="1 2">DC2W</strain>
    </source>
</reference>
<keyword evidence="2" id="KW-1185">Reference proteome</keyword>
<evidence type="ECO:0000313" key="2">
    <source>
        <dbReference type="Proteomes" id="UP001303899"/>
    </source>
</evidence>
<accession>A0ABU5SBV1</accession>
<dbReference type="EMBL" id="JAYGIL010000048">
    <property type="protein sequence ID" value="MEA5405919.1"/>
    <property type="molecule type" value="Genomic_DNA"/>
</dbReference>
<gene>
    <name evidence="1" type="ORF">VB776_23475</name>
</gene>
<dbReference type="EC" id="3.5.-.-" evidence="1"/>
<protein>
    <submittedName>
        <fullName evidence="1">Cyclase family protein</fullName>
        <ecNumber evidence="1">3.5.-.-</ecNumber>
    </submittedName>
</protein>
<sequence>MKFIDLSHVIEEGVVTYKGLPAPVICDFWTREESKQWYEEGTSFQMGKIEMVSNTGTYLDTPFHRYEDGKDLSEILIEQTAMLDAVLVSISYKEQLSIDKSYFEGLDLKGKALLVHTSWDENWKTDDYYSGNPFLTADAAEYLVSQGVKLVGIDSHNIDDVSGKSRPVHTILLKNEILIVEHLCNLNEIPLNTPFKFSATPPKVKGMGTFPVRAYAVIENL</sequence>
<evidence type="ECO:0000313" key="1">
    <source>
        <dbReference type="EMBL" id="MEA5405919.1"/>
    </source>
</evidence>
<comment type="caution">
    <text evidence="1">The sequence shown here is derived from an EMBL/GenBank/DDBJ whole genome shotgun (WGS) entry which is preliminary data.</text>
</comment>
<dbReference type="PANTHER" id="PTHR31118">
    <property type="entry name" value="CYCLASE-LIKE PROTEIN 2"/>
    <property type="match status" value="1"/>
</dbReference>
<dbReference type="InterPro" id="IPR037175">
    <property type="entry name" value="KFase_sf"/>
</dbReference>